<keyword evidence="3 10" id="KW-0028">Amino-acid biosynthesis</keyword>
<comment type="caution">
    <text evidence="13">The sequence shown here is derived from an EMBL/GenBank/DDBJ whole genome shotgun (WGS) entry which is preliminary data.</text>
</comment>
<sequence>MTKPGIAIVDYGLGNVRSIGNGVEKVGGEPVLTRDPAQILAADGLVLPGVGSFVSGMERLAGCGLIDCIREYAAGGKPMIGICLGMQLLFEQGEEFGVTAGLALLSGEVKLLPPVAKLPHMAWNGIAPPAPGRWDGTPFAGVRPGEDMYFVHSYAAVAGNESDVLSVTDFGGHSFVSAVQRGNITGCQFHPEKSGAEGLAILAAWVDSCR</sequence>
<dbReference type="InterPro" id="IPR010139">
    <property type="entry name" value="Imidazole-glycPsynth_HisH"/>
</dbReference>
<comment type="function">
    <text evidence="10">IGPS catalyzes the conversion of PRFAR and glutamine to IGP, AICAR and glutamate. The HisH subunit catalyzes the hydrolysis of glutamine to glutamate and ammonia as part of the synthesis of IGP and AICAR. The resulting ammonia molecule is channeled to the active site of HisF.</text>
</comment>
<feature type="active site" description="Nucleophile" evidence="10 11">
    <location>
        <position position="83"/>
    </location>
</feature>
<feature type="active site" evidence="10 11">
    <location>
        <position position="190"/>
    </location>
</feature>
<dbReference type="PROSITE" id="PS51273">
    <property type="entry name" value="GATASE_TYPE_1"/>
    <property type="match status" value="1"/>
</dbReference>
<feature type="active site" evidence="10 11">
    <location>
        <position position="192"/>
    </location>
</feature>
<keyword evidence="7 10" id="KW-0456">Lyase</keyword>
<evidence type="ECO:0000256" key="6">
    <source>
        <dbReference type="ARBA" id="ARBA00023102"/>
    </source>
</evidence>
<evidence type="ECO:0000256" key="5">
    <source>
        <dbReference type="ARBA" id="ARBA00022962"/>
    </source>
</evidence>
<dbReference type="CDD" id="cd01748">
    <property type="entry name" value="GATase1_IGP_Synthase"/>
    <property type="match status" value="1"/>
</dbReference>
<organism evidence="13 14">
    <name type="scientific">Geomonas paludis</name>
    <dbReference type="NCBI Taxonomy" id="2740185"/>
    <lineage>
        <taxon>Bacteria</taxon>
        <taxon>Pseudomonadati</taxon>
        <taxon>Thermodesulfobacteriota</taxon>
        <taxon>Desulfuromonadia</taxon>
        <taxon>Geobacterales</taxon>
        <taxon>Geobacteraceae</taxon>
        <taxon>Geomonas</taxon>
    </lineage>
</organism>
<evidence type="ECO:0000256" key="7">
    <source>
        <dbReference type="ARBA" id="ARBA00023239"/>
    </source>
</evidence>
<evidence type="ECO:0000313" key="14">
    <source>
        <dbReference type="Proteomes" id="UP000568888"/>
    </source>
</evidence>
<dbReference type="EMBL" id="BLXY01000008">
    <property type="protein sequence ID" value="GFO65328.1"/>
    <property type="molecule type" value="Genomic_DNA"/>
</dbReference>
<proteinExistence type="inferred from homology"/>
<dbReference type="SUPFAM" id="SSF52317">
    <property type="entry name" value="Class I glutamine amidotransferase-like"/>
    <property type="match status" value="1"/>
</dbReference>
<accession>A0A6V8MYN0</accession>
<dbReference type="PANTHER" id="PTHR42701">
    <property type="entry name" value="IMIDAZOLE GLYCEROL PHOSPHATE SYNTHASE SUBUNIT HISH"/>
    <property type="match status" value="1"/>
</dbReference>
<comment type="subcellular location">
    <subcellularLocation>
        <location evidence="10">Cytoplasm</location>
    </subcellularLocation>
</comment>
<keyword evidence="10" id="KW-0963">Cytoplasm</keyword>
<dbReference type="GO" id="GO:0004359">
    <property type="term" value="F:glutaminase activity"/>
    <property type="evidence" value="ECO:0007669"/>
    <property type="project" value="UniProtKB-EC"/>
</dbReference>
<evidence type="ECO:0000256" key="2">
    <source>
        <dbReference type="ARBA" id="ARBA00011152"/>
    </source>
</evidence>
<dbReference type="GO" id="GO:0000105">
    <property type="term" value="P:L-histidine biosynthetic process"/>
    <property type="evidence" value="ECO:0007669"/>
    <property type="project" value="UniProtKB-UniRule"/>
</dbReference>
<dbReference type="RefSeq" id="WP_183349295.1">
    <property type="nucleotide sequence ID" value="NZ_BLXY01000008.1"/>
</dbReference>
<keyword evidence="4 10" id="KW-0378">Hydrolase</keyword>
<evidence type="ECO:0000256" key="10">
    <source>
        <dbReference type="HAMAP-Rule" id="MF_00278"/>
    </source>
</evidence>
<dbReference type="GO" id="GO:0005737">
    <property type="term" value="C:cytoplasm"/>
    <property type="evidence" value="ECO:0007669"/>
    <property type="project" value="UniProtKB-SubCell"/>
</dbReference>
<dbReference type="PIRSF" id="PIRSF000495">
    <property type="entry name" value="Amidotransf_hisH"/>
    <property type="match status" value="1"/>
</dbReference>
<evidence type="ECO:0000256" key="11">
    <source>
        <dbReference type="PIRSR" id="PIRSR000495-1"/>
    </source>
</evidence>
<protein>
    <recommendedName>
        <fullName evidence="10">Imidazole glycerol phosphate synthase subunit HisH</fullName>
        <ecNumber evidence="10">4.3.2.10</ecNumber>
    </recommendedName>
    <alternativeName>
        <fullName evidence="10">IGP synthase glutaminase subunit</fullName>
        <ecNumber evidence="10">3.5.1.2</ecNumber>
    </alternativeName>
    <alternativeName>
        <fullName evidence="10">IGP synthase subunit HisH</fullName>
    </alternativeName>
    <alternativeName>
        <fullName evidence="10">ImGP synthase subunit HisH</fullName>
        <shortName evidence="10">IGPS subunit HisH</shortName>
    </alternativeName>
</protein>
<dbReference type="EC" id="3.5.1.2" evidence="10"/>
<dbReference type="InterPro" id="IPR029062">
    <property type="entry name" value="Class_I_gatase-like"/>
</dbReference>
<dbReference type="AlphaFoldDB" id="A0A6V8MYN0"/>
<comment type="pathway">
    <text evidence="1 10">Amino-acid biosynthesis; L-histidine biosynthesis; L-histidine from 5-phospho-alpha-D-ribose 1-diphosphate: step 5/9.</text>
</comment>
<gene>
    <name evidence="13" type="primary">hisH_2</name>
    <name evidence="10" type="synonym">hisH</name>
    <name evidence="13" type="ORF">GMPD_32470</name>
</gene>
<dbReference type="Proteomes" id="UP000568888">
    <property type="component" value="Unassembled WGS sequence"/>
</dbReference>
<dbReference type="InterPro" id="IPR017926">
    <property type="entry name" value="GATASE"/>
</dbReference>
<dbReference type="PANTHER" id="PTHR42701:SF1">
    <property type="entry name" value="IMIDAZOLE GLYCEROL PHOSPHATE SYNTHASE SUBUNIT HISH"/>
    <property type="match status" value="1"/>
</dbReference>
<feature type="domain" description="Glutamine amidotransferase" evidence="12">
    <location>
        <begin position="8"/>
        <end position="197"/>
    </location>
</feature>
<keyword evidence="6 10" id="KW-0368">Histidine biosynthesis</keyword>
<dbReference type="HAMAP" id="MF_00278">
    <property type="entry name" value="HisH"/>
    <property type="match status" value="1"/>
</dbReference>
<comment type="subunit">
    <text evidence="2 10">Heterodimer of HisH and HisF.</text>
</comment>
<dbReference type="GO" id="GO:0016829">
    <property type="term" value="F:lyase activity"/>
    <property type="evidence" value="ECO:0007669"/>
    <property type="project" value="UniProtKB-KW"/>
</dbReference>
<name>A0A6V8MYN0_9BACT</name>
<evidence type="ECO:0000256" key="8">
    <source>
        <dbReference type="ARBA" id="ARBA00047838"/>
    </source>
</evidence>
<dbReference type="EC" id="4.3.2.10" evidence="10"/>
<comment type="catalytic activity">
    <reaction evidence="9 10">
        <text>L-glutamine + H2O = L-glutamate + NH4(+)</text>
        <dbReference type="Rhea" id="RHEA:15889"/>
        <dbReference type="ChEBI" id="CHEBI:15377"/>
        <dbReference type="ChEBI" id="CHEBI:28938"/>
        <dbReference type="ChEBI" id="CHEBI:29985"/>
        <dbReference type="ChEBI" id="CHEBI:58359"/>
        <dbReference type="EC" id="3.5.1.2"/>
    </reaction>
</comment>
<dbReference type="GO" id="GO:0000107">
    <property type="term" value="F:imidazoleglycerol-phosphate synthase activity"/>
    <property type="evidence" value="ECO:0007669"/>
    <property type="project" value="UniProtKB-UniRule"/>
</dbReference>
<dbReference type="NCBIfam" id="TIGR01855">
    <property type="entry name" value="IMP_synth_hisH"/>
    <property type="match status" value="1"/>
</dbReference>
<reference evidence="14" key="1">
    <citation type="submission" date="2020-06" db="EMBL/GenBank/DDBJ databases">
        <title>Draft genomic sequecing of Geomonas sp. Red736.</title>
        <authorList>
            <person name="Itoh H."/>
            <person name="Xu Z.X."/>
            <person name="Ushijima N."/>
            <person name="Masuda Y."/>
            <person name="Shiratori Y."/>
            <person name="Senoo K."/>
        </authorList>
    </citation>
    <scope>NUCLEOTIDE SEQUENCE [LARGE SCALE GENOMIC DNA]</scope>
    <source>
        <strain evidence="14">Red736</strain>
    </source>
</reference>
<keyword evidence="5 10" id="KW-0315">Glutamine amidotransferase</keyword>
<evidence type="ECO:0000256" key="1">
    <source>
        <dbReference type="ARBA" id="ARBA00005091"/>
    </source>
</evidence>
<dbReference type="UniPathway" id="UPA00031">
    <property type="reaction ID" value="UER00010"/>
</dbReference>
<comment type="catalytic activity">
    <reaction evidence="8 10">
        <text>5-[(5-phospho-1-deoxy-D-ribulos-1-ylimino)methylamino]-1-(5-phospho-beta-D-ribosyl)imidazole-4-carboxamide + L-glutamine = D-erythro-1-(imidazol-4-yl)glycerol 3-phosphate + 5-amino-1-(5-phospho-beta-D-ribosyl)imidazole-4-carboxamide + L-glutamate + H(+)</text>
        <dbReference type="Rhea" id="RHEA:24793"/>
        <dbReference type="ChEBI" id="CHEBI:15378"/>
        <dbReference type="ChEBI" id="CHEBI:29985"/>
        <dbReference type="ChEBI" id="CHEBI:58278"/>
        <dbReference type="ChEBI" id="CHEBI:58359"/>
        <dbReference type="ChEBI" id="CHEBI:58475"/>
        <dbReference type="ChEBI" id="CHEBI:58525"/>
        <dbReference type="EC" id="4.3.2.10"/>
    </reaction>
</comment>
<evidence type="ECO:0000256" key="4">
    <source>
        <dbReference type="ARBA" id="ARBA00022801"/>
    </source>
</evidence>
<dbReference type="Pfam" id="PF00117">
    <property type="entry name" value="GATase"/>
    <property type="match status" value="1"/>
</dbReference>
<dbReference type="Gene3D" id="3.40.50.880">
    <property type="match status" value="1"/>
</dbReference>
<evidence type="ECO:0000256" key="9">
    <source>
        <dbReference type="ARBA" id="ARBA00049534"/>
    </source>
</evidence>
<evidence type="ECO:0000256" key="3">
    <source>
        <dbReference type="ARBA" id="ARBA00022605"/>
    </source>
</evidence>
<evidence type="ECO:0000259" key="12">
    <source>
        <dbReference type="Pfam" id="PF00117"/>
    </source>
</evidence>
<evidence type="ECO:0000313" key="13">
    <source>
        <dbReference type="EMBL" id="GFO65328.1"/>
    </source>
</evidence>